<dbReference type="AlphaFoldDB" id="A0AAV4JH89"/>
<comment type="caution">
    <text evidence="5">The sequence shown here is derived from an EMBL/GenBank/DDBJ whole genome shotgun (WGS) entry which is preliminary data.</text>
</comment>
<gene>
    <name evidence="5" type="ORF">ElyMa_003346800</name>
</gene>
<dbReference type="InterPro" id="IPR043137">
    <property type="entry name" value="GGT_ssub_C"/>
</dbReference>
<sequence>MASGVPGEVLGLWEVHRRFGKLPWADVVRPSVKLCQDGVPLRKAVYDAVSTRLVSEKMKKDFAYYFDENGNVKPVGSLIKMPLLAKTFQTIQDDPASFYNGSLAEDIVLDLQDEGGIFTVDDLKNYKLRWTAPTVLSLPGGYKLYSIPAPGSGPVLSYILNILAGYNMSPANFADDESKILTYHRIVEAFKFAYGKRTELGDEEFVNIADHVKNMTMLEFGEATRALIDDSKTHEPAYYNPSAAITDDQGTTHLSVLDGQGNAVSITSTINHYFGSKVKGNRTGIVFNNEMNDFSVPNTTNYFGLPASPANFIAPGKRPQSSMSPAIVWDTNNNKVRMISGASGGSKITTAVAMNILEVLWLGRPLPESLDAPRVHHQLFPHYVQLEEGFSKKLEEGLKAKGHDIGKPSGISVIQAIDVTDDGIVGSADFRKGGEPRGL</sequence>
<feature type="active site" description="Nucleophile" evidence="3">
    <location>
        <position position="251"/>
    </location>
</feature>
<feature type="binding site" evidence="4">
    <location>
        <position position="293"/>
    </location>
    <ligand>
        <name>L-glutamate</name>
        <dbReference type="ChEBI" id="CHEBI:29985"/>
    </ligand>
</feature>
<accession>A0AAV4JH89</accession>
<evidence type="ECO:0000313" key="6">
    <source>
        <dbReference type="Proteomes" id="UP000762676"/>
    </source>
</evidence>
<keyword evidence="2" id="KW-1202">Platelet aggregation activating toxin</keyword>
<dbReference type="FunFam" id="3.60.20.40:FF:000001">
    <property type="entry name" value="Gamma-glutamyltranspeptidase 1"/>
    <property type="match status" value="1"/>
</dbReference>
<feature type="binding site" evidence="4">
    <location>
        <begin position="269"/>
        <end position="271"/>
    </location>
    <ligand>
        <name>L-glutamate</name>
        <dbReference type="ChEBI" id="CHEBI:29985"/>
    </ligand>
</feature>
<keyword evidence="2" id="KW-1199">Hemostasis impairing toxin</keyword>
<dbReference type="PROSITE" id="PS00462">
    <property type="entry name" value="G_GLU_TRANSPEPTIDASE"/>
    <property type="match status" value="1"/>
</dbReference>
<name>A0AAV4JH89_9GAST</name>
<dbReference type="FunFam" id="1.10.246.130:FF:000002">
    <property type="entry name" value="glutathione hydrolase 1 proenzyme"/>
    <property type="match status" value="1"/>
</dbReference>
<dbReference type="InterPro" id="IPR029055">
    <property type="entry name" value="Ntn_hydrolases_N"/>
</dbReference>
<comment type="similarity">
    <text evidence="1">Belongs to the gamma-glutamyltransferase family.</text>
</comment>
<evidence type="ECO:0000256" key="2">
    <source>
        <dbReference type="ARBA" id="ARBA00084097"/>
    </source>
</evidence>
<dbReference type="Gene3D" id="3.60.20.40">
    <property type="match status" value="1"/>
</dbReference>
<dbReference type="Proteomes" id="UP000762676">
    <property type="component" value="Unassembled WGS sequence"/>
</dbReference>
<evidence type="ECO:0000313" key="5">
    <source>
        <dbReference type="EMBL" id="GFS21750.1"/>
    </source>
</evidence>
<dbReference type="InterPro" id="IPR000101">
    <property type="entry name" value="GGT_peptidase"/>
</dbReference>
<feature type="binding site" evidence="4">
    <location>
        <begin position="321"/>
        <end position="322"/>
    </location>
    <ligand>
        <name>L-glutamate</name>
        <dbReference type="ChEBI" id="CHEBI:29985"/>
    </ligand>
</feature>
<dbReference type="EMBL" id="BMAT01006895">
    <property type="protein sequence ID" value="GFS21750.1"/>
    <property type="molecule type" value="Genomic_DNA"/>
</dbReference>
<feature type="binding site" evidence="4">
    <location>
        <position position="345"/>
    </location>
    <ligand>
        <name>L-glutamate</name>
        <dbReference type="ChEBI" id="CHEBI:29985"/>
    </ligand>
</feature>
<reference evidence="5 6" key="1">
    <citation type="journal article" date="2021" name="Elife">
        <title>Chloroplast acquisition without the gene transfer in kleptoplastic sea slugs, Plakobranchus ocellatus.</title>
        <authorList>
            <person name="Maeda T."/>
            <person name="Takahashi S."/>
            <person name="Yoshida T."/>
            <person name="Shimamura S."/>
            <person name="Takaki Y."/>
            <person name="Nagai Y."/>
            <person name="Toyoda A."/>
            <person name="Suzuki Y."/>
            <person name="Arimoto A."/>
            <person name="Ishii H."/>
            <person name="Satoh N."/>
            <person name="Nishiyama T."/>
            <person name="Hasebe M."/>
            <person name="Maruyama T."/>
            <person name="Minagawa J."/>
            <person name="Obokata J."/>
            <person name="Shigenobu S."/>
        </authorList>
    </citation>
    <scope>NUCLEOTIDE SEQUENCE [LARGE SCALE GENOMIC DNA]</scope>
</reference>
<dbReference type="Gene3D" id="1.10.246.130">
    <property type="match status" value="1"/>
</dbReference>
<dbReference type="SUPFAM" id="SSF56235">
    <property type="entry name" value="N-terminal nucleophile aminohydrolases (Ntn hydrolases)"/>
    <property type="match status" value="1"/>
</dbReference>
<evidence type="ECO:0000256" key="3">
    <source>
        <dbReference type="PIRSR" id="PIRSR600101-1"/>
    </source>
</evidence>
<dbReference type="InterPro" id="IPR055262">
    <property type="entry name" value="GGT_CS"/>
</dbReference>
<dbReference type="PANTHER" id="PTHR11686:SF9">
    <property type="entry name" value="RE13973P"/>
    <property type="match status" value="1"/>
</dbReference>
<dbReference type="InterPro" id="IPR043138">
    <property type="entry name" value="GGT_lsub"/>
</dbReference>
<organism evidence="5 6">
    <name type="scientific">Elysia marginata</name>
    <dbReference type="NCBI Taxonomy" id="1093978"/>
    <lineage>
        <taxon>Eukaryota</taxon>
        <taxon>Metazoa</taxon>
        <taxon>Spiralia</taxon>
        <taxon>Lophotrochozoa</taxon>
        <taxon>Mollusca</taxon>
        <taxon>Gastropoda</taxon>
        <taxon>Heterobranchia</taxon>
        <taxon>Euthyneura</taxon>
        <taxon>Panpulmonata</taxon>
        <taxon>Sacoglossa</taxon>
        <taxon>Placobranchoidea</taxon>
        <taxon>Plakobranchidae</taxon>
        <taxon>Elysia</taxon>
    </lineage>
</organism>
<protein>
    <submittedName>
        <fullName evidence="5">Gamma-glutamyltranspeptidase 1</fullName>
    </submittedName>
</protein>
<keyword evidence="2" id="KW-0800">Toxin</keyword>
<dbReference type="GO" id="GO:0005886">
    <property type="term" value="C:plasma membrane"/>
    <property type="evidence" value="ECO:0007669"/>
    <property type="project" value="TreeGrafter"/>
</dbReference>
<dbReference type="PANTHER" id="PTHR11686">
    <property type="entry name" value="GAMMA GLUTAMYL TRANSPEPTIDASE"/>
    <property type="match status" value="1"/>
</dbReference>
<dbReference type="GO" id="GO:0006751">
    <property type="term" value="P:glutathione catabolic process"/>
    <property type="evidence" value="ECO:0007669"/>
    <property type="project" value="InterPro"/>
</dbReference>
<dbReference type="Pfam" id="PF01019">
    <property type="entry name" value="G_glu_transpept"/>
    <property type="match status" value="1"/>
</dbReference>
<dbReference type="GO" id="GO:0036374">
    <property type="term" value="F:glutathione hydrolase activity"/>
    <property type="evidence" value="ECO:0007669"/>
    <property type="project" value="InterPro"/>
</dbReference>
<evidence type="ECO:0000256" key="4">
    <source>
        <dbReference type="PIRSR" id="PIRSR600101-2"/>
    </source>
</evidence>
<keyword evidence="6" id="KW-1185">Reference proteome</keyword>
<dbReference type="PRINTS" id="PR01210">
    <property type="entry name" value="GGTRANSPTASE"/>
</dbReference>
<evidence type="ECO:0000256" key="1">
    <source>
        <dbReference type="ARBA" id="ARBA00009381"/>
    </source>
</evidence>
<proteinExistence type="inferred from homology"/>